<evidence type="ECO:0000313" key="1">
    <source>
        <dbReference type="EMBL" id="MVM34869.1"/>
    </source>
</evidence>
<name>A0A7K1SM41_9BACT</name>
<accession>A0A7K1SM41</accession>
<comment type="caution">
    <text evidence="1">The sequence shown here is derived from an EMBL/GenBank/DDBJ whole genome shotgun (WGS) entry which is preliminary data.</text>
</comment>
<gene>
    <name evidence="1" type="ORF">GO755_32875</name>
</gene>
<evidence type="ECO:0000313" key="2">
    <source>
        <dbReference type="Proteomes" id="UP000436006"/>
    </source>
</evidence>
<dbReference type="Proteomes" id="UP000436006">
    <property type="component" value="Unassembled WGS sequence"/>
</dbReference>
<reference evidence="1 2" key="1">
    <citation type="submission" date="2019-12" db="EMBL/GenBank/DDBJ databases">
        <title>Spirosoma sp. HMF4905 genome sequencing and assembly.</title>
        <authorList>
            <person name="Kang H."/>
            <person name="Cha I."/>
            <person name="Kim H."/>
            <person name="Joh K."/>
        </authorList>
    </citation>
    <scope>NUCLEOTIDE SEQUENCE [LARGE SCALE GENOMIC DNA]</scope>
    <source>
        <strain evidence="1 2">HMF4905</strain>
    </source>
</reference>
<sequence>MAKLQKYPKALKAGASLKSLQNWEARNKKVKAKNDAIMKDRNAKKAVRDRVAKMKK</sequence>
<protein>
    <submittedName>
        <fullName evidence="1">Uncharacterized protein</fullName>
    </submittedName>
</protein>
<keyword evidence="2" id="KW-1185">Reference proteome</keyword>
<dbReference type="AlphaFoldDB" id="A0A7K1SM41"/>
<dbReference type="EMBL" id="WPIN01000019">
    <property type="protein sequence ID" value="MVM34869.1"/>
    <property type="molecule type" value="Genomic_DNA"/>
</dbReference>
<organism evidence="1 2">
    <name type="scientific">Spirosoma arboris</name>
    <dbReference type="NCBI Taxonomy" id="2682092"/>
    <lineage>
        <taxon>Bacteria</taxon>
        <taxon>Pseudomonadati</taxon>
        <taxon>Bacteroidota</taxon>
        <taxon>Cytophagia</taxon>
        <taxon>Cytophagales</taxon>
        <taxon>Cytophagaceae</taxon>
        <taxon>Spirosoma</taxon>
    </lineage>
</organism>
<dbReference type="RefSeq" id="WP_157589690.1">
    <property type="nucleotide sequence ID" value="NZ_WPIN01000019.1"/>
</dbReference>
<proteinExistence type="predicted"/>